<proteinExistence type="predicted"/>
<dbReference type="GO" id="GO:0006508">
    <property type="term" value="P:proteolysis"/>
    <property type="evidence" value="ECO:0007669"/>
    <property type="project" value="UniProtKB-KW"/>
</dbReference>
<dbReference type="PROSITE" id="PS50249">
    <property type="entry name" value="MPN"/>
    <property type="match status" value="1"/>
</dbReference>
<accession>A0A455ZE12</accession>
<reference evidence="7" key="1">
    <citation type="journal article" date="2014" name="Genome Biol. Evol.">
        <title>Comparative genomic analysis of malaria mosquito vector-associated novel pathogen Elizabethkingia anophelis.</title>
        <authorList>
            <person name="Teo J."/>
            <person name="Tan S.Y."/>
            <person name="Liu Y."/>
            <person name="Tay M."/>
            <person name="Ding Y."/>
            <person name="Li Y."/>
            <person name="Kjelleberg S."/>
            <person name="Givskov M."/>
            <person name="Lin R.T."/>
            <person name="Yang L."/>
        </authorList>
    </citation>
    <scope>NUCLEOTIDE SEQUENCE</scope>
</reference>
<dbReference type="GO" id="GO:0046872">
    <property type="term" value="F:metal ion binding"/>
    <property type="evidence" value="ECO:0007669"/>
    <property type="project" value="UniProtKB-KW"/>
</dbReference>
<keyword evidence="2" id="KW-0479">Metal-binding</keyword>
<keyword evidence="5" id="KW-0482">Metalloprotease</keyword>
<evidence type="ECO:0000259" key="6">
    <source>
        <dbReference type="PROSITE" id="PS50249"/>
    </source>
</evidence>
<evidence type="ECO:0000256" key="3">
    <source>
        <dbReference type="ARBA" id="ARBA00022801"/>
    </source>
</evidence>
<dbReference type="PANTHER" id="PTHR30471">
    <property type="entry name" value="DNA REPAIR PROTEIN RADC"/>
    <property type="match status" value="1"/>
</dbReference>
<reference evidence="7" key="3">
    <citation type="journal article" date="2016" name="Genome Announc.">
        <title>Complete Genome Sequences of Four Strains from the 2015-2016 Elizabethkingia anophelis Outbreak.</title>
        <authorList>
            <person name="Nicholson A.C."/>
            <person name="Whitney A.M."/>
            <person name="Emery B.D."/>
            <person name="Bell M.E."/>
            <person name="Gartin J.T."/>
            <person name="Humrighouse B.W."/>
            <person name="Loparev V.N."/>
            <person name="Batra D."/>
            <person name="Sheth M."/>
            <person name="Rowe L.A."/>
            <person name="Juieng P."/>
            <person name="Knipe K."/>
            <person name="Gulvik C."/>
            <person name="McQuiston J.R."/>
        </authorList>
    </citation>
    <scope>NUCLEOTIDE SEQUENCE</scope>
</reference>
<dbReference type="InterPro" id="IPR025657">
    <property type="entry name" value="RadC_JAB"/>
</dbReference>
<keyword evidence="1" id="KW-0645">Protease</keyword>
<organism evidence="7">
    <name type="scientific">Elizabethkingia anophelis</name>
    <dbReference type="NCBI Taxonomy" id="1117645"/>
    <lineage>
        <taxon>Bacteria</taxon>
        <taxon>Pseudomonadati</taxon>
        <taxon>Bacteroidota</taxon>
        <taxon>Flavobacteriia</taxon>
        <taxon>Flavobacteriales</taxon>
        <taxon>Weeksellaceae</taxon>
        <taxon>Elizabethkingia</taxon>
    </lineage>
</organism>
<dbReference type="GO" id="GO:0008237">
    <property type="term" value="F:metallopeptidase activity"/>
    <property type="evidence" value="ECO:0007669"/>
    <property type="project" value="UniProtKB-KW"/>
</dbReference>
<reference evidence="7" key="8">
    <citation type="journal article" date="2018" name="J. ISSAAS">
        <title>In Silico Identification of Three Types of Integrative and Conjugative Elements (ICEs) in Elizabethkingia anophelis Strains Isolated from Around the World.</title>
        <authorList>
            <person name="Xu J."/>
            <person name="Pei D."/>
            <person name="Nicholson A."/>
            <person name="Lan Y."/>
            <person name="Xia Q."/>
        </authorList>
    </citation>
    <scope>NUCLEOTIDE SEQUENCE</scope>
</reference>
<keyword evidence="4" id="KW-0862">Zinc</keyword>
<evidence type="ECO:0000256" key="1">
    <source>
        <dbReference type="ARBA" id="ARBA00022670"/>
    </source>
</evidence>
<dbReference type="InterPro" id="IPR020891">
    <property type="entry name" value="UPF0758_CS"/>
</dbReference>
<dbReference type="EMBL" id="BK010597">
    <property type="protein sequence ID" value="DAC74986.1"/>
    <property type="molecule type" value="Genomic_DNA"/>
</dbReference>
<reference evidence="7" key="7">
    <citation type="journal article" date="2017" name="Sci. Rep.">
        <title>Genomic features, phylogenetic relationships, and comparative genomics of Elizabethkingia anophelis strain EM361-97 isolated in Taiwan.</title>
        <authorList>
            <person name="Lin J.N."/>
            <person name="Lai C.H."/>
            <person name="Yang C.H."/>
            <person name="Huang Y.H."/>
            <person name="Lin H.H."/>
        </authorList>
    </citation>
    <scope>NUCLEOTIDE SEQUENCE</scope>
</reference>
<dbReference type="PROSITE" id="PS01302">
    <property type="entry name" value="UPF0758"/>
    <property type="match status" value="1"/>
</dbReference>
<dbReference type="PANTHER" id="PTHR30471:SF3">
    <property type="entry name" value="UPF0758 PROTEIN YEES-RELATED"/>
    <property type="match status" value="1"/>
</dbReference>
<gene>
    <name evidence="7" type="primary">ICEEaII(2)_502_15123_15593</name>
</gene>
<reference evidence="7" key="6">
    <citation type="journal article" date="2017" name="Nat. Commun.">
        <title>Evolutionary dynamics and genomic features of the Elizabethkingia anophelis 2015 to 2016 Wisconsin outbreak strain.</title>
        <authorList>
            <person name="Perrin A."/>
            <person name="Larsonneur E."/>
            <person name="Nicholson A.C."/>
            <person name="Edwards D.J."/>
            <person name="Gundlach K.M."/>
            <person name="Whitney A.M."/>
            <person name="Gulvik C.A."/>
            <person name="Bell M.E."/>
            <person name="Rendueles O."/>
            <person name="Cury J."/>
            <person name="Hugon P."/>
            <person name="Clermont D."/>
            <person name="Enouf V."/>
            <person name="Loparev V."/>
            <person name="Juieng P."/>
            <person name="Monson T."/>
            <person name="Warshauer D."/>
            <person name="Elbadawi L.I."/>
            <person name="Walters M.S."/>
            <person name="Crist M.B."/>
            <person name="Noble-Wang J."/>
            <person name="Borlaug G."/>
            <person name="Rocha E.P.C."/>
            <person name="Criscuolo A."/>
            <person name="Touchon M."/>
            <person name="Davis J.P."/>
            <person name="Holt K.E."/>
            <person name="McQuiston J.R."/>
            <person name="Brisse S."/>
        </authorList>
    </citation>
    <scope>NUCLEOTIDE SEQUENCE</scope>
</reference>
<reference evidence="7" key="2">
    <citation type="journal article" date="2014" name="PLoS ONE">
        <title>Insights from the genome annotation of Elizabethkingia anophelis from the malaria vector Anopheles gambiae.</title>
        <authorList>
            <person name="Kukutla P."/>
            <person name="Lindberg B.G."/>
            <person name="Pei D."/>
            <person name="Rayl M."/>
            <person name="Yu W."/>
            <person name="Steritz M."/>
            <person name="Faye I."/>
            <person name="Xu J."/>
        </authorList>
    </citation>
    <scope>NUCLEOTIDE SEQUENCE</scope>
</reference>
<feature type="domain" description="MPN" evidence="6">
    <location>
        <begin position="31"/>
        <end position="156"/>
    </location>
</feature>
<reference evidence="7" key="5">
    <citation type="journal article" date="2017" name="Genome Announc.">
        <title>Complete Circularized Genome Sequences of Four Strains of Elizabethkingia anophelis, Including Two Novel Strains Isolated from Wild-Caught Anopheles sinensis.</title>
        <authorList>
            <person name="Pei D."/>
            <person name="Nicholson A.C."/>
            <person name="Jiang J."/>
            <person name="Chen H."/>
            <person name="Whitney A.M."/>
            <person name="Villarma A."/>
            <person name="Bell M."/>
            <person name="Humrighouse B."/>
            <person name="Rowe L.A."/>
            <person name="Sheth M."/>
            <person name="Batra D."/>
            <person name="Juieng P."/>
            <person name="Loparev V.N."/>
            <person name="McQuiston J.R."/>
            <person name="Lan Y."/>
            <person name="Ma Y."/>
            <person name="Xu J."/>
        </authorList>
    </citation>
    <scope>NUCLEOTIDE SEQUENCE</scope>
</reference>
<evidence type="ECO:0000256" key="5">
    <source>
        <dbReference type="ARBA" id="ARBA00023049"/>
    </source>
</evidence>
<dbReference type="InterPro" id="IPR001405">
    <property type="entry name" value="UPF0758"/>
</dbReference>
<dbReference type="RefSeq" id="WP_021348042.1">
    <property type="nucleotide sequence ID" value="NZ_JBJDLI010000002.1"/>
</dbReference>
<sequence>MEPKIENQELYNISEVQLIYRNIVKASLRPSISCSKDAYEIIIKNWDHDSIEFVEQFKIVLMNNANKVLGIYLVSTGGVNATFVDPKLIYSAALKANASAIILCHNHPSGNLKPSTQDIQLTEKIKNGGKLLEIKVLDHLIVTSEGYLSFQDEGLL</sequence>
<keyword evidence="3" id="KW-0378">Hydrolase</keyword>
<dbReference type="InterPro" id="IPR037518">
    <property type="entry name" value="MPN"/>
</dbReference>
<evidence type="ECO:0000256" key="2">
    <source>
        <dbReference type="ARBA" id="ARBA00022723"/>
    </source>
</evidence>
<dbReference type="CDD" id="cd08071">
    <property type="entry name" value="MPN_DUF2466"/>
    <property type="match status" value="1"/>
</dbReference>
<evidence type="ECO:0000256" key="4">
    <source>
        <dbReference type="ARBA" id="ARBA00022833"/>
    </source>
</evidence>
<name>A0A455ZE12_9FLAO</name>
<reference evidence="7" key="4">
    <citation type="journal article" date="2016" name="Sci. Rep.">
        <title>Genomic epidemiology and global diversity of the emerging bacterial pathogen Elizabethkingia anophelis.</title>
        <authorList>
            <person name="Breurec S."/>
            <person name="Criscuolo A."/>
            <person name="Diancourt L."/>
            <person name="Rendueles O."/>
            <person name="Vandenbogaert M."/>
            <person name="Passet V."/>
            <person name="Caro V."/>
            <person name="Rocha E.P."/>
            <person name="Touchon M."/>
            <person name="Brisse S."/>
        </authorList>
    </citation>
    <scope>NUCLEOTIDE SEQUENCE</scope>
</reference>
<dbReference type="Pfam" id="PF04002">
    <property type="entry name" value="RadC"/>
    <property type="match status" value="1"/>
</dbReference>
<dbReference type="Gene3D" id="3.40.140.10">
    <property type="entry name" value="Cytidine Deaminase, domain 2"/>
    <property type="match status" value="1"/>
</dbReference>
<evidence type="ECO:0000313" key="7">
    <source>
        <dbReference type="EMBL" id="DAC74986.1"/>
    </source>
</evidence>
<dbReference type="AlphaFoldDB" id="A0A455ZE12"/>
<protein>
    <submittedName>
        <fullName evidence="7">RadC domain-containing protein</fullName>
    </submittedName>
</protein>